<feature type="transmembrane region" description="Helical" evidence="13">
    <location>
        <begin position="556"/>
        <end position="579"/>
    </location>
</feature>
<dbReference type="GO" id="GO:0005886">
    <property type="term" value="C:plasma membrane"/>
    <property type="evidence" value="ECO:0007669"/>
    <property type="project" value="UniProtKB-SubCell"/>
</dbReference>
<dbReference type="SMART" id="SM00079">
    <property type="entry name" value="PBPe"/>
    <property type="match status" value="1"/>
</dbReference>
<keyword evidence="3" id="KW-0813">Transport</keyword>
<dbReference type="GO" id="GO:0015276">
    <property type="term" value="F:ligand-gated monoatomic ion channel activity"/>
    <property type="evidence" value="ECO:0007669"/>
    <property type="project" value="InterPro"/>
</dbReference>
<sequence length="600" mass="67801">MVKKLPVSRFRRYLLICSIHTQTLADFSNGCKDLVLRIIHVTAMCIFSEELHLVKTMRRLANHGVISRPAGYNTLNDTRLGGKMPLHVVPSCNNTHLKEMVTMGRMKDAVWLLLLRSGQSTSELLQDIHVPLDSMFLVAQLWDEYALLSEVYHISDKLHEVQFGTWRPGCGLRTTTHVDFSDRRSNLQQSVIHVTAVQGPPMTTIDNETGRITGFVGELWAELERRMNFRTELKAVPYNAYGSLTSNGTWTGMIALLMNGDVDVAVGDFTMSTQRAKVVDFTVPISESVNYVFFHKTDFSDFEWKEFLSPFSKELWITAVTVMFAMSICLTAIRTCASHKEVSQQFDFFRNFLDVYSIFCQQGVAAVPGALSCRLLYLGVYLTAVTLCAAYSATLVSCLAVRINALPFKTFEDLLRTNEYHMTVVNNSAVLSEFEETTDPILHQVYDKFILRKRHDLQLSSKLGLKKICEDKKFAFVTSGLIATYIKKNLSCPIVPLPEALSREYLSLAVKKKNPYLGILNHNLLKLRHDGSLQRLRTDIWPPMSESDPTWHSFDIFDVASVVVVLAAGAVVSILLLAIEVLYQHMGLKKTCHDHLKLNI</sequence>
<evidence type="ECO:0000256" key="12">
    <source>
        <dbReference type="ARBA" id="ARBA00023303"/>
    </source>
</evidence>
<evidence type="ECO:0000256" key="5">
    <source>
        <dbReference type="ARBA" id="ARBA00022692"/>
    </source>
</evidence>
<name>A0A6L2PTL2_COPFO</name>
<dbReference type="InParanoid" id="A0A6L2PTL2"/>
<evidence type="ECO:0000256" key="4">
    <source>
        <dbReference type="ARBA" id="ARBA00022475"/>
    </source>
</evidence>
<reference evidence="17" key="1">
    <citation type="submission" date="2020-01" db="EMBL/GenBank/DDBJ databases">
        <title>Draft genome sequence of the Termite Coptotermes fromosanus.</title>
        <authorList>
            <person name="Itakura S."/>
            <person name="Yosikawa Y."/>
            <person name="Umezawa K."/>
        </authorList>
    </citation>
    <scope>NUCLEOTIDE SEQUENCE [LARGE SCALE GENOMIC DNA]</scope>
</reference>
<dbReference type="SMART" id="SM00918">
    <property type="entry name" value="Lig_chan-Glu_bd"/>
    <property type="match status" value="1"/>
</dbReference>
<accession>A0A6L2PTL2</accession>
<keyword evidence="6 13" id="KW-1133">Transmembrane helix</keyword>
<evidence type="ECO:0000313" key="17">
    <source>
        <dbReference type="Proteomes" id="UP000502823"/>
    </source>
</evidence>
<dbReference type="Proteomes" id="UP000502823">
    <property type="component" value="Unassembled WGS sequence"/>
</dbReference>
<organism evidence="16 17">
    <name type="scientific">Coptotermes formosanus</name>
    <name type="common">Formosan subterranean termite</name>
    <dbReference type="NCBI Taxonomy" id="36987"/>
    <lineage>
        <taxon>Eukaryota</taxon>
        <taxon>Metazoa</taxon>
        <taxon>Ecdysozoa</taxon>
        <taxon>Arthropoda</taxon>
        <taxon>Hexapoda</taxon>
        <taxon>Insecta</taxon>
        <taxon>Pterygota</taxon>
        <taxon>Neoptera</taxon>
        <taxon>Polyneoptera</taxon>
        <taxon>Dictyoptera</taxon>
        <taxon>Blattodea</taxon>
        <taxon>Blattoidea</taxon>
        <taxon>Termitoidae</taxon>
        <taxon>Rhinotermitidae</taxon>
        <taxon>Coptotermes</taxon>
    </lineage>
</organism>
<keyword evidence="7" id="KW-0406">Ion transport</keyword>
<dbReference type="InterPro" id="IPR019594">
    <property type="entry name" value="Glu/Gly-bd"/>
</dbReference>
<evidence type="ECO:0000256" key="7">
    <source>
        <dbReference type="ARBA" id="ARBA00023065"/>
    </source>
</evidence>
<dbReference type="AlphaFoldDB" id="A0A6L2PTL2"/>
<keyword evidence="4" id="KW-1003">Cell membrane</keyword>
<evidence type="ECO:0000256" key="3">
    <source>
        <dbReference type="ARBA" id="ARBA00022448"/>
    </source>
</evidence>
<evidence type="ECO:0000256" key="13">
    <source>
        <dbReference type="SAM" id="Phobius"/>
    </source>
</evidence>
<proteinExistence type="inferred from homology"/>
<dbReference type="InterPro" id="IPR001320">
    <property type="entry name" value="Iontro_rcpt_C"/>
</dbReference>
<dbReference type="OrthoDB" id="6117597at2759"/>
<evidence type="ECO:0000256" key="2">
    <source>
        <dbReference type="ARBA" id="ARBA00008685"/>
    </source>
</evidence>
<dbReference type="InterPro" id="IPR052192">
    <property type="entry name" value="Insect_Ionotropic_Sensory_Rcpt"/>
</dbReference>
<dbReference type="Gene3D" id="3.40.190.10">
    <property type="entry name" value="Periplasmic binding protein-like II"/>
    <property type="match status" value="3"/>
</dbReference>
<evidence type="ECO:0000256" key="8">
    <source>
        <dbReference type="ARBA" id="ARBA00023136"/>
    </source>
</evidence>
<keyword evidence="11" id="KW-1071">Ligand-gated ion channel</keyword>
<keyword evidence="17" id="KW-1185">Reference proteome</keyword>
<feature type="transmembrane region" description="Helical" evidence="13">
    <location>
        <begin position="377"/>
        <end position="401"/>
    </location>
</feature>
<gene>
    <name evidence="16" type="ORF">Cfor_09315</name>
</gene>
<protein>
    <recommendedName>
        <fullName evidence="18">Ionotropic glutamate receptor L-glutamate and glycine-binding domain-containing protein</fullName>
    </recommendedName>
</protein>
<keyword evidence="8 13" id="KW-0472">Membrane</keyword>
<comment type="similarity">
    <text evidence="2">Belongs to the glutamate-gated ion channel (TC 1.A.10.1) family.</text>
</comment>
<dbReference type="EMBL" id="BLKM01000515">
    <property type="protein sequence ID" value="GFG34970.1"/>
    <property type="molecule type" value="Genomic_DNA"/>
</dbReference>
<keyword evidence="5 13" id="KW-0812">Transmembrane</keyword>
<feature type="transmembrane region" description="Helical" evidence="13">
    <location>
        <begin position="315"/>
        <end position="333"/>
    </location>
</feature>
<evidence type="ECO:0000256" key="9">
    <source>
        <dbReference type="ARBA" id="ARBA00023170"/>
    </source>
</evidence>
<dbReference type="PANTHER" id="PTHR42643:SF24">
    <property type="entry name" value="IONOTROPIC RECEPTOR 60A"/>
    <property type="match status" value="1"/>
</dbReference>
<evidence type="ECO:0000256" key="10">
    <source>
        <dbReference type="ARBA" id="ARBA00023180"/>
    </source>
</evidence>
<keyword evidence="10" id="KW-0325">Glycoprotein</keyword>
<evidence type="ECO:0000256" key="1">
    <source>
        <dbReference type="ARBA" id="ARBA00004651"/>
    </source>
</evidence>
<feature type="domain" description="Ionotropic glutamate receptor L-glutamate and glycine-binding" evidence="15">
    <location>
        <begin position="201"/>
        <end position="259"/>
    </location>
</feature>
<evidence type="ECO:0000259" key="14">
    <source>
        <dbReference type="SMART" id="SM00079"/>
    </source>
</evidence>
<evidence type="ECO:0000256" key="6">
    <source>
        <dbReference type="ARBA" id="ARBA00022989"/>
    </source>
</evidence>
<feature type="domain" description="Ionotropic glutamate receptor C-terminal" evidence="14">
    <location>
        <begin position="191"/>
        <end position="543"/>
    </location>
</feature>
<evidence type="ECO:0000259" key="15">
    <source>
        <dbReference type="SMART" id="SM00918"/>
    </source>
</evidence>
<dbReference type="PANTHER" id="PTHR42643">
    <property type="entry name" value="IONOTROPIC RECEPTOR 20A-RELATED"/>
    <property type="match status" value="1"/>
</dbReference>
<dbReference type="Pfam" id="PF00060">
    <property type="entry name" value="Lig_chan"/>
    <property type="match status" value="1"/>
</dbReference>
<evidence type="ECO:0000256" key="11">
    <source>
        <dbReference type="ARBA" id="ARBA00023286"/>
    </source>
</evidence>
<dbReference type="Pfam" id="PF10613">
    <property type="entry name" value="Lig_chan-Glu_bd"/>
    <property type="match status" value="1"/>
</dbReference>
<keyword evidence="12" id="KW-0407">Ion channel</keyword>
<dbReference type="SUPFAM" id="SSF53850">
    <property type="entry name" value="Periplasmic binding protein-like II"/>
    <property type="match status" value="1"/>
</dbReference>
<dbReference type="GO" id="GO:0050906">
    <property type="term" value="P:detection of stimulus involved in sensory perception"/>
    <property type="evidence" value="ECO:0007669"/>
    <property type="project" value="UniProtKB-ARBA"/>
</dbReference>
<comment type="subcellular location">
    <subcellularLocation>
        <location evidence="1">Cell membrane</location>
        <topology evidence="1">Multi-pass membrane protein</topology>
    </subcellularLocation>
</comment>
<keyword evidence="9" id="KW-0675">Receptor</keyword>
<evidence type="ECO:0008006" key="18">
    <source>
        <dbReference type="Google" id="ProtNLM"/>
    </source>
</evidence>
<comment type="caution">
    <text evidence="16">The sequence shown here is derived from an EMBL/GenBank/DDBJ whole genome shotgun (WGS) entry which is preliminary data.</text>
</comment>
<evidence type="ECO:0000313" key="16">
    <source>
        <dbReference type="EMBL" id="GFG34970.1"/>
    </source>
</evidence>